<evidence type="ECO:0000256" key="11">
    <source>
        <dbReference type="SAM" id="MobiDB-lite"/>
    </source>
</evidence>
<evidence type="ECO:0000256" key="5">
    <source>
        <dbReference type="ARBA" id="ARBA00023015"/>
    </source>
</evidence>
<evidence type="ECO:0000256" key="4">
    <source>
        <dbReference type="ARBA" id="ARBA00022491"/>
    </source>
</evidence>
<dbReference type="InterPro" id="IPR051139">
    <property type="entry name" value="Mediator_complx_sub13"/>
</dbReference>
<evidence type="ECO:0000313" key="15">
    <source>
        <dbReference type="Proteomes" id="UP000190274"/>
    </source>
</evidence>
<reference evidence="15" key="1">
    <citation type="submission" date="2016-03" db="EMBL/GenBank/DDBJ databases">
        <authorList>
            <person name="Devillers H."/>
        </authorList>
    </citation>
    <scope>NUCLEOTIDE SEQUENCE [LARGE SCALE GENOMIC DNA]</scope>
</reference>
<dbReference type="EMBL" id="LT598457">
    <property type="protein sequence ID" value="SCU94411.1"/>
    <property type="molecule type" value="Genomic_DNA"/>
</dbReference>
<dbReference type="InterPro" id="IPR021643">
    <property type="entry name" value="Mediator_Med13_N"/>
</dbReference>
<feature type="domain" description="Mediator complex subunit Med13 N-terminal" evidence="13">
    <location>
        <begin position="8"/>
        <end position="281"/>
    </location>
</feature>
<comment type="subcellular location">
    <subcellularLocation>
        <location evidence="1 10">Nucleus</location>
    </subcellularLocation>
</comment>
<keyword evidence="8 10" id="KW-0539">Nucleus</keyword>
<dbReference type="OrthoDB" id="103819at2759"/>
<dbReference type="PANTHER" id="PTHR48249:SF3">
    <property type="entry name" value="MEDIATOR OF RNA POLYMERASE II TRANSCRIPTION SUBUNIT 13"/>
    <property type="match status" value="1"/>
</dbReference>
<sequence>MEQKDLPYRLEELLTNFYRLERVERINYVQYIPSKPEGQWSIQAELALRKRNSKVLVSLFSRELWCFSINSDPIPTLELDHLGNTPAPEKTGYFTPDISKPNLPTAYAVFLKALRRMMHISLCLESGQHLIPFGNSCLFRGESRSTKVVHCEPQLFENGDLCVSFSCKNMRLCNFDTKMIDESFLQKNAIYLAPSGIRAYLYSHELEKCVSPPPKNASVLLITLLVSHGIDLTKKKDLTWVRVIPNLDHLNGYTPSVSSYLDPPRATKTAIWPLELCFSQSSAPLSKSLRELSLQPDLQETFDLIDDFIQLKLTSAFKTPGSTTGALGSGTVTGMNALSTGGIYGDHYTAQPKNFQAGSLYNLNVFGNHNSRRSPGGPSANVTPVHNRSAPQSAENVTPGFLTTPNVNENVDGTGEEILISGTSYKRGENIWTEQNRVSENESESLSTNHAAASESSVDQDNAELDAELFGDDKDDEQLSSDEVNFPQQTKEITDDMFDMIDDSDTSREKTMQLKEPSPFSTDESPFKRKYLDIPLDEMTLPTTPLYMDPGAPLPIETPKERKKSVFAPLNFNPIIESNVDNKYKNGGKFSLDAGKNEDSLKFDISSAKMSSSEEEDLASSDEDLDDFAVNSNVGPALESNTQPTTFAIENQPPISSNDIQRIAFQDPSPLQSFENESGDEKGLREVHSEFWRYPKGASYDFSPSKAYSSHSNSVKPVQFNAESNGPDELSIIKNFTPLLDTVSKSPLANQILDDPAAKQAENKGKLKLDVIGATDSVSAPETSNSLPFLLRHMPLFSIPDIFFHNNPSLSATEGLSSVVNLLVEQIIFDRGLLGDLGSESVTYSAFMDCGDGIIKKCMQDSFSEFERLNGGQLIEEINYIPQPAVYVKKSDEIIKVKGDSDYFSSQLRLKPYKGIKNFRCLFLTTELKDDCLDFLSTMSQIYQSQELGFCELVRLTFADTPGLIYLINLEKDTLLLLSAQIVSYCSTNTQNILSVPLVLFLPISKKSLADVVLMTAKFEFLREEIVSKLPNVRLVLKLIPIDFLTDPMTSVKDYYDFSVGVYNSISPHNIKYTAIADELPKKVEFRTNKELNGQTTHFDVYFHLAYARSIDRNWVSAAWSSSSGNESGAKTWYIGNSTTAFEDVCNQMWQITSACLTNNYGRACLILTRFDSVLPDDELMHWRRLSSTSRNMHLAVVCVGDNTKLSLFDEDRMYPSFKPIFEDDRLSQNVDVTNLDNYEIVDIGREIHGIIFQRPLQLSNSQHRCAINTGALIRFKGSSSRNVVDKFEVSLLNCPHTDSTKLLRIILQEFRNLSTLNSWFGVSKSRSSFVPWHVLAVKKMINAIVHLKVTDDT</sequence>
<evidence type="ECO:0000256" key="9">
    <source>
        <dbReference type="ARBA" id="ARBA00032008"/>
    </source>
</evidence>
<keyword evidence="5 10" id="KW-0805">Transcription regulation</keyword>
<dbReference type="Pfam" id="PF11597">
    <property type="entry name" value="Med13_N"/>
    <property type="match status" value="1"/>
</dbReference>
<protein>
    <recommendedName>
        <fullName evidence="3 10">Mediator of RNA polymerase II transcription subunit 13</fullName>
    </recommendedName>
    <alternativeName>
        <fullName evidence="9 10">Mediator complex subunit 13</fullName>
    </alternativeName>
</protein>
<dbReference type="Pfam" id="PF06333">
    <property type="entry name" value="Med13_C"/>
    <property type="match status" value="2"/>
</dbReference>
<dbReference type="Proteomes" id="UP000190274">
    <property type="component" value="Chromosome G"/>
</dbReference>
<evidence type="ECO:0000256" key="3">
    <source>
        <dbReference type="ARBA" id="ARBA00019618"/>
    </source>
</evidence>
<dbReference type="STRING" id="1266660.A0A1G4JU13"/>
<evidence type="ECO:0000259" key="12">
    <source>
        <dbReference type="Pfam" id="PF06333"/>
    </source>
</evidence>
<dbReference type="InterPro" id="IPR009401">
    <property type="entry name" value="Med13_C"/>
</dbReference>
<comment type="subunit">
    <text evidence="10">Component of the SRB8-11 complex, which itself associates with the Mediator complex.</text>
</comment>
<keyword evidence="4 10" id="KW-0678">Repressor</keyword>
<evidence type="ECO:0000256" key="7">
    <source>
        <dbReference type="ARBA" id="ARBA00023163"/>
    </source>
</evidence>
<evidence type="ECO:0000259" key="13">
    <source>
        <dbReference type="Pfam" id="PF11597"/>
    </source>
</evidence>
<proteinExistence type="inferred from homology"/>
<keyword evidence="7 10" id="KW-0804">Transcription</keyword>
<feature type="domain" description="Mediator complex subunit Med13 C-terminal" evidence="12">
    <location>
        <begin position="1239"/>
        <end position="1338"/>
    </location>
</feature>
<feature type="domain" description="Mediator complex subunit Med13 C-terminal" evidence="12">
    <location>
        <begin position="1076"/>
        <end position="1210"/>
    </location>
</feature>
<comment type="similarity">
    <text evidence="2 10">Belongs to the Mediator complex subunit 13 family.</text>
</comment>
<keyword evidence="15" id="KW-1185">Reference proteome</keyword>
<feature type="compositionally biased region" description="Polar residues" evidence="11">
    <location>
        <begin position="380"/>
        <end position="411"/>
    </location>
</feature>
<dbReference type="GO" id="GO:0045944">
    <property type="term" value="P:positive regulation of transcription by RNA polymerase II"/>
    <property type="evidence" value="ECO:0007669"/>
    <property type="project" value="TreeGrafter"/>
</dbReference>
<name>A0A1G4JU13_9SACH</name>
<feature type="compositionally biased region" description="Polar residues" evidence="11">
    <location>
        <begin position="436"/>
        <end position="460"/>
    </location>
</feature>
<dbReference type="GO" id="GO:0003713">
    <property type="term" value="F:transcription coactivator activity"/>
    <property type="evidence" value="ECO:0007669"/>
    <property type="project" value="TreeGrafter"/>
</dbReference>
<evidence type="ECO:0000256" key="2">
    <source>
        <dbReference type="ARBA" id="ARBA00009354"/>
    </source>
</evidence>
<organism evidence="14 15">
    <name type="scientific">Lachancea dasiensis</name>
    <dbReference type="NCBI Taxonomy" id="1072105"/>
    <lineage>
        <taxon>Eukaryota</taxon>
        <taxon>Fungi</taxon>
        <taxon>Dikarya</taxon>
        <taxon>Ascomycota</taxon>
        <taxon>Saccharomycotina</taxon>
        <taxon>Saccharomycetes</taxon>
        <taxon>Saccharomycetales</taxon>
        <taxon>Saccharomycetaceae</taxon>
        <taxon>Lachancea</taxon>
    </lineage>
</organism>
<evidence type="ECO:0000256" key="10">
    <source>
        <dbReference type="RuleBase" id="RU364134"/>
    </source>
</evidence>
<dbReference type="GO" id="GO:0016592">
    <property type="term" value="C:mediator complex"/>
    <property type="evidence" value="ECO:0007669"/>
    <property type="project" value="InterPro"/>
</dbReference>
<evidence type="ECO:0000256" key="8">
    <source>
        <dbReference type="ARBA" id="ARBA00023242"/>
    </source>
</evidence>
<evidence type="ECO:0000256" key="1">
    <source>
        <dbReference type="ARBA" id="ARBA00004123"/>
    </source>
</evidence>
<evidence type="ECO:0000313" key="14">
    <source>
        <dbReference type="EMBL" id="SCU94411.1"/>
    </source>
</evidence>
<accession>A0A1G4JU13</accession>
<gene>
    <name evidence="14" type="ORF">LADA_0G08372G</name>
</gene>
<feature type="region of interest" description="Disordered" evidence="11">
    <location>
        <begin position="436"/>
        <end position="461"/>
    </location>
</feature>
<keyword evidence="6 10" id="KW-0010">Activator</keyword>
<comment type="function">
    <text evidence="10">Component of the SRB8-11 complex. The SRB8-11 complex is a regulatory module of the Mediator complex which is itself involved in regulation of basal and activated RNA polymerase II-dependent transcription. The SRB8-11 complex may be involved in the transcriptional repression of a subset of genes regulated by Mediator. It may inhibit the association of the Mediator complex with RNA polymerase II to form the holoenzyme complex.</text>
</comment>
<evidence type="ECO:0000256" key="6">
    <source>
        <dbReference type="ARBA" id="ARBA00023159"/>
    </source>
</evidence>
<dbReference type="PANTHER" id="PTHR48249">
    <property type="entry name" value="MEDIATOR OF RNA POLYMERASE II TRANSCRIPTION SUBUNIT 13"/>
    <property type="match status" value="1"/>
</dbReference>
<feature type="region of interest" description="Disordered" evidence="11">
    <location>
        <begin position="368"/>
        <end position="412"/>
    </location>
</feature>